<dbReference type="Proteomes" id="UP001172680">
    <property type="component" value="Unassembled WGS sequence"/>
</dbReference>
<proteinExistence type="predicted"/>
<organism evidence="1 2">
    <name type="scientific">Coniosporium tulheliwenetii</name>
    <dbReference type="NCBI Taxonomy" id="3383036"/>
    <lineage>
        <taxon>Eukaryota</taxon>
        <taxon>Fungi</taxon>
        <taxon>Dikarya</taxon>
        <taxon>Ascomycota</taxon>
        <taxon>Pezizomycotina</taxon>
        <taxon>Dothideomycetes</taxon>
        <taxon>Dothideomycetes incertae sedis</taxon>
        <taxon>Coniosporium</taxon>
    </lineage>
</organism>
<gene>
    <name evidence="1" type="ORF">H2199_001534</name>
</gene>
<name>A0ACC2ZJL1_9PEZI</name>
<comment type="caution">
    <text evidence="1">The sequence shown here is derived from an EMBL/GenBank/DDBJ whole genome shotgun (WGS) entry which is preliminary data.</text>
</comment>
<evidence type="ECO:0000313" key="1">
    <source>
        <dbReference type="EMBL" id="KAJ9647760.1"/>
    </source>
</evidence>
<accession>A0ACC2ZJL1</accession>
<sequence length="270" mass="31039">MSIGRDVYCDTRLMIQKLEELYPQGTLSERSPEGKGIQALLETWTNDQFFWHVARLLPPTYPMIDKAWREDRADMAGDKLSAEAPDEARREALGHIVAALDMLEHTFFADGRDWILKTKNPTLADINGIWTWDWLFHDSWMEGAIPDEYALDVRFPKVFAWTERFRQLLRETEAPVTWMDSNDVVEAILSSEFAEPEGTVDPTDPLGLQKGQEIEVWPTDSGMNHHDHGFLVKLDIREVAISAKSKDGRELRIHFPRTNFRISAISELAN</sequence>
<reference evidence="1" key="1">
    <citation type="submission" date="2022-10" db="EMBL/GenBank/DDBJ databases">
        <title>Culturing micro-colonial fungi from biological soil crusts in the Mojave desert and describing Neophaeococcomyces mojavensis, and introducing the new genera and species Taxawa tesnikishii.</title>
        <authorList>
            <person name="Kurbessoian T."/>
            <person name="Stajich J.E."/>
        </authorList>
    </citation>
    <scope>NUCLEOTIDE SEQUENCE</scope>
    <source>
        <strain evidence="1">JES_115</strain>
    </source>
</reference>
<dbReference type="EMBL" id="JAPDRP010000004">
    <property type="protein sequence ID" value="KAJ9647760.1"/>
    <property type="molecule type" value="Genomic_DNA"/>
</dbReference>
<evidence type="ECO:0000313" key="2">
    <source>
        <dbReference type="Proteomes" id="UP001172680"/>
    </source>
</evidence>
<keyword evidence="2" id="KW-1185">Reference proteome</keyword>
<protein>
    <submittedName>
        <fullName evidence="1">Uncharacterized protein</fullName>
    </submittedName>
</protein>